<dbReference type="STRING" id="60711.ENSCSAP00000007368"/>
<dbReference type="EMBL" id="AQIB01150230">
    <property type="status" value="NOT_ANNOTATED_CDS"/>
    <property type="molecule type" value="Genomic_DNA"/>
</dbReference>
<dbReference type="EMBL" id="AQIB01150229">
    <property type="status" value="NOT_ANNOTATED_CDS"/>
    <property type="molecule type" value="Genomic_DNA"/>
</dbReference>
<dbReference type="PANTHER" id="PTHR31254">
    <property type="entry name" value="HYPOTHETICAL PROTEIN LOC690617"/>
    <property type="match status" value="1"/>
</dbReference>
<proteinExistence type="predicted"/>
<dbReference type="GeneTree" id="ENSGT00390000004282"/>
<evidence type="ECO:0000313" key="1">
    <source>
        <dbReference type="Ensembl" id="ENSCSAP00000007368.1"/>
    </source>
</evidence>
<dbReference type="Bgee" id="ENSCSAG00000011154">
    <property type="expression patterns" value="Expressed in pituitary gland and 5 other cell types or tissues"/>
</dbReference>
<dbReference type="InterPro" id="IPR029203">
    <property type="entry name" value="TKTI1"/>
</dbReference>
<reference evidence="1" key="2">
    <citation type="submission" date="2025-08" db="UniProtKB">
        <authorList>
            <consortium name="Ensembl"/>
        </authorList>
    </citation>
    <scope>IDENTIFICATION</scope>
</reference>
<evidence type="ECO:0000313" key="2">
    <source>
        <dbReference type="Proteomes" id="UP000029965"/>
    </source>
</evidence>
<reference evidence="1 2" key="1">
    <citation type="submission" date="2014-03" db="EMBL/GenBank/DDBJ databases">
        <authorList>
            <person name="Warren W."/>
            <person name="Wilson R.K."/>
        </authorList>
    </citation>
    <scope>NUCLEOTIDE SEQUENCE</scope>
</reference>
<keyword evidence="2" id="KW-1185">Reference proteome</keyword>
<protein>
    <submittedName>
        <fullName evidence="1">Tektin bundle interacting protein 1</fullName>
    </submittedName>
</protein>
<dbReference type="OMA" id="EAWYNLP"/>
<gene>
    <name evidence="1" type="primary">TEKTIP1</name>
</gene>
<dbReference type="Pfam" id="PF15041">
    <property type="entry name" value="TKTI1"/>
    <property type="match status" value="1"/>
</dbReference>
<accession>A0A0D9RFH9</accession>
<dbReference type="Ensembl" id="ENSCSAT00000009244.1">
    <property type="protein sequence ID" value="ENSCSAP00000007368.1"/>
    <property type="gene ID" value="ENSCSAG00000011154.1"/>
</dbReference>
<dbReference type="GO" id="GO:0036126">
    <property type="term" value="C:sperm flagellum"/>
    <property type="evidence" value="ECO:0007669"/>
    <property type="project" value="Ensembl"/>
</dbReference>
<name>A0A0D9RFH9_CHLSB</name>
<organism evidence="1 2">
    <name type="scientific">Chlorocebus sabaeus</name>
    <name type="common">Green monkey</name>
    <name type="synonym">Simia sabaea</name>
    <dbReference type="NCBI Taxonomy" id="60711"/>
    <lineage>
        <taxon>Eukaryota</taxon>
        <taxon>Metazoa</taxon>
        <taxon>Chordata</taxon>
        <taxon>Craniata</taxon>
        <taxon>Vertebrata</taxon>
        <taxon>Euteleostomi</taxon>
        <taxon>Mammalia</taxon>
        <taxon>Eutheria</taxon>
        <taxon>Euarchontoglires</taxon>
        <taxon>Primates</taxon>
        <taxon>Haplorrhini</taxon>
        <taxon>Catarrhini</taxon>
        <taxon>Cercopithecidae</taxon>
        <taxon>Cercopithecinae</taxon>
        <taxon>Chlorocebus</taxon>
    </lineage>
</organism>
<dbReference type="Proteomes" id="UP000029965">
    <property type="component" value="Chromosome 6"/>
</dbReference>
<dbReference type="AlphaFoldDB" id="A0A0D9RFH9"/>
<reference evidence="1" key="3">
    <citation type="submission" date="2025-09" db="UniProtKB">
        <authorList>
            <consortium name="Ensembl"/>
        </authorList>
    </citation>
    <scope>IDENTIFICATION</scope>
</reference>
<dbReference type="GO" id="GO:0160111">
    <property type="term" value="C:axonemal A tubule inner sheath"/>
    <property type="evidence" value="ECO:0007669"/>
    <property type="project" value="Ensembl"/>
</dbReference>
<sequence length="209" mass="24189">MQTLRQEAARPYVPSGTLEASFPAPLYSDDYLSLEGPRWPLAIRQATRWKYTPMGHDAAGQLWYAGLTNSDTRKAWYNLPLDPASPFREAYNRWHGCYQRREHSMPSAYTQHLRETAWHDPIIPAQYQVPSTRWGSALWKDRPIQGKEYVINRNRYGVEPLWRASDYVPSLSAPQHPPGTTQNYREWGLEPYCPSTCQRPPPSSTPMPR</sequence>
<dbReference type="PANTHER" id="PTHR31254:SF1">
    <property type="entry name" value="TEKTIN BUNDLE-INTERACTING PROTEIN 1"/>
    <property type="match status" value="1"/>
</dbReference>
<dbReference type="GO" id="GO:0030317">
    <property type="term" value="P:flagellated sperm motility"/>
    <property type="evidence" value="ECO:0007669"/>
    <property type="project" value="Ensembl"/>
</dbReference>
<dbReference type="eggNOG" id="ENOG502S0K8">
    <property type="taxonomic scope" value="Eukaryota"/>
</dbReference>